<organism evidence="1 2">
    <name type="scientific">Catharanthus roseus</name>
    <name type="common">Madagascar periwinkle</name>
    <name type="synonym">Vinca rosea</name>
    <dbReference type="NCBI Taxonomy" id="4058"/>
    <lineage>
        <taxon>Eukaryota</taxon>
        <taxon>Viridiplantae</taxon>
        <taxon>Streptophyta</taxon>
        <taxon>Embryophyta</taxon>
        <taxon>Tracheophyta</taxon>
        <taxon>Spermatophyta</taxon>
        <taxon>Magnoliopsida</taxon>
        <taxon>eudicotyledons</taxon>
        <taxon>Gunneridae</taxon>
        <taxon>Pentapetalae</taxon>
        <taxon>asterids</taxon>
        <taxon>lamiids</taxon>
        <taxon>Gentianales</taxon>
        <taxon>Apocynaceae</taxon>
        <taxon>Rauvolfioideae</taxon>
        <taxon>Vinceae</taxon>
        <taxon>Catharanthinae</taxon>
        <taxon>Catharanthus</taxon>
    </lineage>
</organism>
<keyword evidence="2" id="KW-1185">Reference proteome</keyword>
<gene>
    <name evidence="1" type="ORF">M9H77_36224</name>
</gene>
<proteinExistence type="predicted"/>
<reference evidence="2" key="1">
    <citation type="journal article" date="2023" name="Nat. Plants">
        <title>Single-cell RNA sequencing provides a high-resolution roadmap for understanding the multicellular compartmentation of specialized metabolism.</title>
        <authorList>
            <person name="Sun S."/>
            <person name="Shen X."/>
            <person name="Li Y."/>
            <person name="Li Y."/>
            <person name="Wang S."/>
            <person name="Li R."/>
            <person name="Zhang H."/>
            <person name="Shen G."/>
            <person name="Guo B."/>
            <person name="Wei J."/>
            <person name="Xu J."/>
            <person name="St-Pierre B."/>
            <person name="Chen S."/>
            <person name="Sun C."/>
        </authorList>
    </citation>
    <scope>NUCLEOTIDE SEQUENCE [LARGE SCALE GENOMIC DNA]</scope>
</reference>
<accession>A0ACB9ZT05</accession>
<evidence type="ECO:0000313" key="1">
    <source>
        <dbReference type="EMBL" id="KAI5650219.1"/>
    </source>
</evidence>
<dbReference type="Proteomes" id="UP001060085">
    <property type="component" value="Linkage Group LG08"/>
</dbReference>
<sequence length="242" mass="26929">MESQEELEAKVGPRADLLMCLDSIRLPCCTRTPHVGSGISGVKATKEKYFIITLYEMFLLTEHSCSRFSISCFLLILTQDGQRYSKLLRVDVDFLVRVSPEGNVLLFRFLMLEPFVKYFHPCIVGSITSGMRVLATYSFESLHFIKHIPVPPVFMCYQLIVSIPIDVSKIVEDLSTISASMGLKLKKLEEPNSLQSTCTSWSTLHPVEEGRSTVEGLTQSVYMYIASCSPVGQLPCGEPGGA</sequence>
<protein>
    <submittedName>
        <fullName evidence="1">Uncharacterized protein</fullName>
    </submittedName>
</protein>
<comment type="caution">
    <text evidence="1">The sequence shown here is derived from an EMBL/GenBank/DDBJ whole genome shotgun (WGS) entry which is preliminary data.</text>
</comment>
<evidence type="ECO:0000313" key="2">
    <source>
        <dbReference type="Proteomes" id="UP001060085"/>
    </source>
</evidence>
<dbReference type="EMBL" id="CM044708">
    <property type="protein sequence ID" value="KAI5650219.1"/>
    <property type="molecule type" value="Genomic_DNA"/>
</dbReference>
<name>A0ACB9ZT05_CATRO</name>